<accession>A0A068WY87</accession>
<dbReference type="InterPro" id="IPR020894">
    <property type="entry name" value="Cadherin_CS"/>
</dbReference>
<keyword evidence="6 10" id="KW-0472">Membrane</keyword>
<keyword evidence="3" id="KW-0677">Repeat</keyword>
<evidence type="ECO:0000313" key="14">
    <source>
        <dbReference type="Proteomes" id="UP000492820"/>
    </source>
</evidence>
<feature type="transmembrane region" description="Helical" evidence="10">
    <location>
        <begin position="1130"/>
        <end position="1152"/>
    </location>
</feature>
<evidence type="ECO:0000256" key="3">
    <source>
        <dbReference type="ARBA" id="ARBA00022737"/>
    </source>
</evidence>
<feature type="domain" description="Cadherin" evidence="12">
    <location>
        <begin position="772"/>
        <end position="939"/>
    </location>
</feature>
<dbReference type="InterPro" id="IPR050174">
    <property type="entry name" value="Protocadherin/Cadherin-CA"/>
</dbReference>
<dbReference type="InterPro" id="IPR002126">
    <property type="entry name" value="Cadherin-like_dom"/>
</dbReference>
<evidence type="ECO:0000256" key="5">
    <source>
        <dbReference type="ARBA" id="ARBA00022989"/>
    </source>
</evidence>
<evidence type="ECO:0000256" key="1">
    <source>
        <dbReference type="ARBA" id="ARBA00004167"/>
    </source>
</evidence>
<reference evidence="13" key="2">
    <citation type="submission" date="2014-06" db="EMBL/GenBank/DDBJ databases">
        <authorList>
            <person name="Aslett M."/>
        </authorList>
    </citation>
    <scope>NUCLEOTIDE SEQUENCE</scope>
</reference>
<feature type="signal peptide" evidence="11">
    <location>
        <begin position="1"/>
        <end position="23"/>
    </location>
</feature>
<evidence type="ECO:0000256" key="9">
    <source>
        <dbReference type="SAM" id="MobiDB-lite"/>
    </source>
</evidence>
<dbReference type="Pfam" id="PF00028">
    <property type="entry name" value="Cadherin"/>
    <property type="match status" value="2"/>
</dbReference>
<dbReference type="PANTHER" id="PTHR24028:SF328">
    <property type="entry name" value="CADHERIN-3"/>
    <property type="match status" value="1"/>
</dbReference>
<dbReference type="GO" id="GO:0007156">
    <property type="term" value="P:homophilic cell adhesion via plasma membrane adhesion molecules"/>
    <property type="evidence" value="ECO:0007669"/>
    <property type="project" value="InterPro"/>
</dbReference>
<dbReference type="SUPFAM" id="SSF49313">
    <property type="entry name" value="Cadherin-like"/>
    <property type="match status" value="5"/>
</dbReference>
<dbReference type="GO" id="GO:0005886">
    <property type="term" value="C:plasma membrane"/>
    <property type="evidence" value="ECO:0007669"/>
    <property type="project" value="InterPro"/>
</dbReference>
<organism evidence="13">
    <name type="scientific">Echinococcus granulosus</name>
    <name type="common">Hydatid tapeworm</name>
    <dbReference type="NCBI Taxonomy" id="6210"/>
    <lineage>
        <taxon>Eukaryota</taxon>
        <taxon>Metazoa</taxon>
        <taxon>Spiralia</taxon>
        <taxon>Lophotrochozoa</taxon>
        <taxon>Platyhelminthes</taxon>
        <taxon>Cestoda</taxon>
        <taxon>Eucestoda</taxon>
        <taxon>Cyclophyllidea</taxon>
        <taxon>Taeniidae</taxon>
        <taxon>Echinococcus</taxon>
        <taxon>Echinococcus granulosus group</taxon>
    </lineage>
</organism>
<sequence length="1425" mass="157368">MNSKVRIRCTFLLILWSLHVTFACKYLQLFQILETNALQKSNLPSYVPSQAGIAQDVSINLTKLFQTELSILGDEARQIAIFFTDATESRPFTIKQLRDGSRILTNELPVDREEICNPFKFPHHTAVSRKCCAKGDSDDGYKENPFKSQLDFPCCVFLGITVESYGTFALRIDVIDVNDNPPRFNLLPEFTLSRAGNDFPGVITIMENTAQGTIISLPQAFDLDEGKNADLLFHVEKNSPLEAWEQHFKLLSGPDDRCITNSLTESPQRDGTFPALCLLGTIDRETVSGFTFDLIARDQGEPMALTTTLSMSIVIAKPSSLSSSVYWIIKSNAKLHLQIMQFDVQDPTANLAIVANDCQEIKQNHSTVVINGILKDNLEVLDENDNAPTFKQSEFKVFVKENEVGKTLVHLRVTDLDSGENSRLSYSLRPGGHFATNQKPPNEFLLMHVLASPAPDGVVLRLIQPLDYEAVSSFDFEVVVQDHGTPRLASTATVSVEVLNTNDQPPVIRFFNKGNLLNFDYASLEREEDTDDQSPKVICHVHVHDQDTSLDEVFCEISSPQRLFDLREVRSENTIQRRKVYEMISLAQLDRERAPSYLVNVRCVDGRTATRLIGQSQIRIILKDANDNPPLFEKDQFFGTVGENEANALVDFRDSFINYGQSSTQYVSTSHIHATDADVGPNAAINYSLAPWNREGDTNSTISKKEDYEFFHIDRITGQLKTRVPLDFEAKSSYYLLVVATDQPLNASQALSSTAKLIITVKDLDDNPPTMLHQNYSFEVTESMPSHTIVGRVEATDADSLPENRIISYQLRTPTVPLPGDDSAVSSAAASATTSTASTTAALHFFTIDRLVRLILLDLLPDCMHCLLSFFQVSGLNQHSGVIRTKRPLDREQTPKVTLEVVAYSGSPGRFRTNNINPSSSTATVVITILDKNDNAPYMVSLASPDKKRVPLAEVIIPSDKLQGRPPICVPFPYAFTDDDEEFSGNGNATVSLDSNPNFELSEDRSRLCLKVDNRKGKKKSITPPPPGQYSLNLLAQDNPKEIIHRLTKRFPLRVIIQSPLQDFTTSLGTPRHQESVSLFKSSRMVEEPVKRQPGKSTAAGRILGTIQRPSSTTSNRGVGSSWEHRNVTVIAVLVCMACILCVILLAILLFMKKCTHMKNFIVKDHHRPQSQTSGLNAPISVTLHDLSPKAGKFTTIGRYPPFKTDLYPCIDIQSQMLVTVPPGSENSFTISPTGQLMGSAVYTDDASQMTPLLTQKNNLMIPACHGDSLQKVSFGPIYGTACVSGPRPPTASVAKSSMCSIPLVAQYASQTPVTTTSPSRTQTYSALLPSKSYNELLHCSSTKTSTLGRQQQQPLLAAYNNVGKKYQGDYQIPSAQTAAPDDLNSASLNYNSTASFTPLQLTPSSSRSPSRVTDPCGCGQTSFV</sequence>
<dbReference type="PROSITE" id="PS50268">
    <property type="entry name" value="CADHERIN_2"/>
    <property type="match status" value="5"/>
</dbReference>
<feature type="chain" id="PRO_5035983743" evidence="11">
    <location>
        <begin position="24"/>
        <end position="1425"/>
    </location>
</feature>
<dbReference type="PANTHER" id="PTHR24028">
    <property type="entry name" value="CADHERIN-87A"/>
    <property type="match status" value="1"/>
</dbReference>
<dbReference type="PROSITE" id="PS51257">
    <property type="entry name" value="PROKAR_LIPOPROTEIN"/>
    <property type="match status" value="1"/>
</dbReference>
<gene>
    <name evidence="13" type="ORF">EgrG_001180700</name>
</gene>
<evidence type="ECO:0000256" key="6">
    <source>
        <dbReference type="ARBA" id="ARBA00023136"/>
    </source>
</evidence>
<reference evidence="15" key="3">
    <citation type="submission" date="2020-10" db="UniProtKB">
        <authorList>
            <consortium name="WormBaseParasite"/>
        </authorList>
    </citation>
    <scope>IDENTIFICATION</scope>
</reference>
<comment type="subcellular location">
    <subcellularLocation>
        <location evidence="1">Membrane</location>
        <topology evidence="1">Single-pass membrane protein</topology>
    </subcellularLocation>
</comment>
<keyword evidence="2 10" id="KW-0812">Transmembrane</keyword>
<evidence type="ECO:0000256" key="7">
    <source>
        <dbReference type="ARBA" id="ARBA00023180"/>
    </source>
</evidence>
<keyword evidence="5 10" id="KW-1133">Transmembrane helix</keyword>
<dbReference type="InterPro" id="IPR015919">
    <property type="entry name" value="Cadherin-like_sf"/>
</dbReference>
<dbReference type="Proteomes" id="UP000492820">
    <property type="component" value="Unassembled WGS sequence"/>
</dbReference>
<evidence type="ECO:0000256" key="4">
    <source>
        <dbReference type="ARBA" id="ARBA00022837"/>
    </source>
</evidence>
<feature type="region of interest" description="Disordered" evidence="9">
    <location>
        <begin position="1400"/>
        <end position="1425"/>
    </location>
</feature>
<feature type="domain" description="Cadherin" evidence="12">
    <location>
        <begin position="391"/>
        <end position="508"/>
    </location>
</feature>
<evidence type="ECO:0000256" key="10">
    <source>
        <dbReference type="SAM" id="Phobius"/>
    </source>
</evidence>
<dbReference type="PRINTS" id="PR00205">
    <property type="entry name" value="CADHERIN"/>
</dbReference>
<evidence type="ECO:0000256" key="2">
    <source>
        <dbReference type="ARBA" id="ARBA00022692"/>
    </source>
</evidence>
<dbReference type="CDD" id="cd11304">
    <property type="entry name" value="Cadherin_repeat"/>
    <property type="match status" value="5"/>
</dbReference>
<name>A0A068WY87_ECHGR</name>
<feature type="domain" description="Cadherin" evidence="12">
    <location>
        <begin position="667"/>
        <end position="771"/>
    </location>
</feature>
<evidence type="ECO:0000313" key="15">
    <source>
        <dbReference type="WBParaSite" id="EgrG_001180700"/>
    </source>
</evidence>
<dbReference type="EMBL" id="LK028587">
    <property type="protein sequence ID" value="CDS22645.1"/>
    <property type="molecule type" value="Genomic_DNA"/>
</dbReference>
<reference evidence="13 14" key="1">
    <citation type="journal article" date="2013" name="Nature">
        <title>The genomes of four tapeworm species reveal adaptations to parasitism.</title>
        <authorList>
            <person name="Tsai I.J."/>
            <person name="Zarowiecki M."/>
            <person name="Holroyd N."/>
            <person name="Garciarrubio A."/>
            <person name="Sanchez-Flores A."/>
            <person name="Brooks K.L."/>
            <person name="Tracey A."/>
            <person name="Bobes R.J."/>
            <person name="Fragoso G."/>
            <person name="Sciutto E."/>
            <person name="Aslett M."/>
            <person name="Beasley H."/>
            <person name="Bennett H.M."/>
            <person name="Cai J."/>
            <person name="Camicia F."/>
            <person name="Clark R."/>
            <person name="Cucher M."/>
            <person name="De Silva N."/>
            <person name="Day T.A."/>
            <person name="Deplazes P."/>
            <person name="Estrada K."/>
            <person name="Fernandez C."/>
            <person name="Holland P.W."/>
            <person name="Hou J."/>
            <person name="Hu S."/>
            <person name="Huckvale T."/>
            <person name="Hung S.S."/>
            <person name="Kamenetzky L."/>
            <person name="Keane J.A."/>
            <person name="Kiss F."/>
            <person name="Koziol U."/>
            <person name="Lambert O."/>
            <person name="Liu K."/>
            <person name="Luo X."/>
            <person name="Luo Y."/>
            <person name="Macchiaroli N."/>
            <person name="Nichol S."/>
            <person name="Paps J."/>
            <person name="Parkinson J."/>
            <person name="Pouchkina-Stantcheva N."/>
            <person name="Riddiford N."/>
            <person name="Rosenzvit M."/>
            <person name="Salinas G."/>
            <person name="Wasmuth J.D."/>
            <person name="Zamanian M."/>
            <person name="Zheng Y."/>
            <person name="Cai X."/>
            <person name="Soberon X."/>
            <person name="Olson P.D."/>
            <person name="Laclette J.P."/>
            <person name="Brehm K."/>
            <person name="Berriman M."/>
            <person name="Garciarrubio A."/>
            <person name="Bobes R.J."/>
            <person name="Fragoso G."/>
            <person name="Sanchez-Flores A."/>
            <person name="Estrada K."/>
            <person name="Cevallos M.A."/>
            <person name="Morett E."/>
            <person name="Gonzalez V."/>
            <person name="Portillo T."/>
            <person name="Ochoa-Leyva A."/>
            <person name="Jose M.V."/>
            <person name="Sciutto E."/>
            <person name="Landa A."/>
            <person name="Jimenez L."/>
            <person name="Valdes V."/>
            <person name="Carrero J.C."/>
            <person name="Larralde C."/>
            <person name="Morales-Montor J."/>
            <person name="Limon-Lason J."/>
            <person name="Soberon X."/>
            <person name="Laclette J.P."/>
        </authorList>
    </citation>
    <scope>NUCLEOTIDE SEQUENCE [LARGE SCALE GENOMIC DNA]</scope>
</reference>
<dbReference type="GO" id="GO:0005509">
    <property type="term" value="F:calcium ion binding"/>
    <property type="evidence" value="ECO:0007669"/>
    <property type="project" value="UniProtKB-UniRule"/>
</dbReference>
<dbReference type="Gene3D" id="2.60.40.60">
    <property type="entry name" value="Cadherins"/>
    <property type="match status" value="5"/>
</dbReference>
<feature type="domain" description="Cadherin" evidence="12">
    <location>
        <begin position="589"/>
        <end position="632"/>
    </location>
</feature>
<keyword evidence="11" id="KW-0732">Signal</keyword>
<dbReference type="PROSITE" id="PS00232">
    <property type="entry name" value="CADHERIN_1"/>
    <property type="match status" value="3"/>
</dbReference>
<dbReference type="FunFam" id="2.60.40.60:FF:000092">
    <property type="entry name" value="Protocadherin 8"/>
    <property type="match status" value="1"/>
</dbReference>
<dbReference type="OrthoDB" id="6252479at2759"/>
<protein>
    <submittedName>
        <fullName evidence="13 15">Protocadherin fat 1</fullName>
    </submittedName>
</protein>
<evidence type="ECO:0000259" key="12">
    <source>
        <dbReference type="PROSITE" id="PS50268"/>
    </source>
</evidence>
<dbReference type="SMART" id="SM00112">
    <property type="entry name" value="CA"/>
    <property type="match status" value="5"/>
</dbReference>
<evidence type="ECO:0000256" key="11">
    <source>
        <dbReference type="SAM" id="SignalP"/>
    </source>
</evidence>
<keyword evidence="4 8" id="KW-0106">Calcium</keyword>
<keyword evidence="7" id="KW-0325">Glycoprotein</keyword>
<evidence type="ECO:0000256" key="8">
    <source>
        <dbReference type="PROSITE-ProRule" id="PRU00043"/>
    </source>
</evidence>
<evidence type="ECO:0000313" key="13">
    <source>
        <dbReference type="EMBL" id="CDS22645.1"/>
    </source>
</evidence>
<dbReference type="WBParaSite" id="EgrG_001180700">
    <property type="protein sequence ID" value="EgrG_001180700"/>
    <property type="gene ID" value="EgrG_001180700"/>
</dbReference>
<proteinExistence type="predicted"/>
<feature type="domain" description="Cadherin" evidence="12">
    <location>
        <begin position="197"/>
        <end position="390"/>
    </location>
</feature>